<comment type="caution">
    <text evidence="1">The sequence shown here is derived from an EMBL/GenBank/DDBJ whole genome shotgun (WGS) entry which is preliminary data.</text>
</comment>
<dbReference type="PANTHER" id="PTHR11941">
    <property type="entry name" value="ENOYL-COA HYDRATASE-RELATED"/>
    <property type="match status" value="1"/>
</dbReference>
<organism evidence="1 2">
    <name type="scientific">Sphingomonas immobilis</name>
    <dbReference type="NCBI Taxonomy" id="3063997"/>
    <lineage>
        <taxon>Bacteria</taxon>
        <taxon>Pseudomonadati</taxon>
        <taxon>Pseudomonadota</taxon>
        <taxon>Alphaproteobacteria</taxon>
        <taxon>Sphingomonadales</taxon>
        <taxon>Sphingomonadaceae</taxon>
        <taxon>Sphingomonas</taxon>
    </lineage>
</organism>
<dbReference type="Pfam" id="PF00378">
    <property type="entry name" value="ECH_1"/>
    <property type="match status" value="1"/>
</dbReference>
<dbReference type="Gene3D" id="3.90.226.10">
    <property type="entry name" value="2-enoyl-CoA Hydratase, Chain A, domain 1"/>
    <property type="match status" value="1"/>
</dbReference>
<dbReference type="InterPro" id="IPR001753">
    <property type="entry name" value="Enoyl-CoA_hydra/iso"/>
</dbReference>
<dbReference type="PANTHER" id="PTHR11941:SF54">
    <property type="entry name" value="ENOYL-COA HYDRATASE, MITOCHONDRIAL"/>
    <property type="match status" value="1"/>
</dbReference>
<dbReference type="RefSeq" id="WP_304560717.1">
    <property type="nucleotide sequence ID" value="NZ_JAUQSZ010000004.1"/>
</dbReference>
<dbReference type="SUPFAM" id="SSF52096">
    <property type="entry name" value="ClpP/crotonase"/>
    <property type="match status" value="1"/>
</dbReference>
<dbReference type="CDD" id="cd06558">
    <property type="entry name" value="crotonase-like"/>
    <property type="match status" value="1"/>
</dbReference>
<gene>
    <name evidence="1" type="ORF">Q5H94_07920</name>
</gene>
<evidence type="ECO:0000313" key="2">
    <source>
        <dbReference type="Proteomes" id="UP001176468"/>
    </source>
</evidence>
<dbReference type="EMBL" id="JAUQSZ010000004">
    <property type="protein sequence ID" value="MDO7842250.1"/>
    <property type="molecule type" value="Genomic_DNA"/>
</dbReference>
<evidence type="ECO:0000313" key="1">
    <source>
        <dbReference type="EMBL" id="MDO7842250.1"/>
    </source>
</evidence>
<proteinExistence type="predicted"/>
<name>A0ABT8ZXE9_9SPHN</name>
<dbReference type="InterPro" id="IPR029045">
    <property type="entry name" value="ClpP/crotonase-like_dom_sf"/>
</dbReference>
<dbReference type="Proteomes" id="UP001176468">
    <property type="component" value="Unassembled WGS sequence"/>
</dbReference>
<accession>A0ABT8ZXE9</accession>
<protein>
    <submittedName>
        <fullName evidence="1">Enoyl-CoA hydratase/isomerase family protein</fullName>
    </submittedName>
</protein>
<sequence>MAAIDHLEAEAFSALGERPIVWIDLADAGAPARARALSRDTTAIVGGIDRAGAVPVVEPDAFDLLLTTRPAAPAPWVTVRDPLAAAQAIAAAVARAPIAAAAAARVLRIGAGLPFGDALQLESFAYSTLLGGAAFRAWRAAQPDRAMPVAAGPPLAVARDGDVVTITLARPESRNGICAGMRDALHEALCAALDDPSSPCVVLRGEGACFSTGGVLAEFGTATDLAQADAVRMLRSCALRLHELGDRATAMLHGACIGSGIEIPAAAAHRFAAPGSFFQLPELGIGLMPGAGGTVSVARAIGRHRTGYMLLSGRRIPRDVAAGWGLVAA</sequence>
<keyword evidence="2" id="KW-1185">Reference proteome</keyword>
<reference evidence="1" key="1">
    <citation type="submission" date="2023-07" db="EMBL/GenBank/DDBJ databases">
        <authorList>
            <person name="Kim M.K."/>
        </authorList>
    </citation>
    <scope>NUCLEOTIDE SEQUENCE</scope>
    <source>
        <strain evidence="1">CA1-15</strain>
    </source>
</reference>